<protein>
    <submittedName>
        <fullName evidence="2">TPR-repeat-containing protein</fullName>
    </submittedName>
</protein>
<dbReference type="RefSeq" id="WP_010966955.1">
    <property type="nucleotide sequence ID" value="NC_003030.1"/>
</dbReference>
<keyword evidence="3" id="KW-1185">Reference proteome</keyword>
<feature type="repeat" description="TPR" evidence="1">
    <location>
        <begin position="163"/>
        <end position="196"/>
    </location>
</feature>
<dbReference type="SUPFAM" id="SSF48452">
    <property type="entry name" value="TPR-like"/>
    <property type="match status" value="1"/>
</dbReference>
<dbReference type="STRING" id="272562.CA_C3694"/>
<evidence type="ECO:0000313" key="3">
    <source>
        <dbReference type="Proteomes" id="UP000000814"/>
    </source>
</evidence>
<dbReference type="PIR" id="D97353">
    <property type="entry name" value="D97353"/>
</dbReference>
<dbReference type="PROSITE" id="PS50005">
    <property type="entry name" value="TPR"/>
    <property type="match status" value="1"/>
</dbReference>
<proteinExistence type="predicted"/>
<sequence length="273" mass="31808">MRRVISIFRKLSAVYCHTGNFAEGIRVCKYALGRFTEMEDKYKCIFTFNMSLYYNYLGEYGKALNAITGFESVIKATYEDRYYKVLLLKADCYYGAERYAESLSIYNKLISITLKDDFNNLCVYYNNMTQVYLRMGKRDMAVNCINTVINNLHNISDDFEALPQIYAELGKSYLMMADNDKSIKYLTIALKLSKDFKYYSVTKDILNELSKIKGNSNKLKLKDEFIILTENMGRSYDSLNHSLVFNIIQYYTRLGDVASINELCEYCKERKVG</sequence>
<evidence type="ECO:0000256" key="1">
    <source>
        <dbReference type="PROSITE-ProRule" id="PRU00339"/>
    </source>
</evidence>
<dbReference type="eggNOG" id="COG0457">
    <property type="taxonomic scope" value="Bacteria"/>
</dbReference>
<reference evidence="2 3" key="1">
    <citation type="journal article" date="2001" name="J. Bacteriol.">
        <title>Genome sequence and comparative analysis of the solvent-producing bacterium Clostridium acetobutylicum.</title>
        <authorList>
            <person name="Nolling J."/>
            <person name="Breton G."/>
            <person name="Omelchenko M.V."/>
            <person name="Makarova K.S."/>
            <person name="Zeng Q."/>
            <person name="Gibson R."/>
            <person name="Lee H.M."/>
            <person name="Dubois J."/>
            <person name="Qiu D."/>
            <person name="Hitti J."/>
            <person name="Wolf Y.I."/>
            <person name="Tatusov R.L."/>
            <person name="Sabathe F."/>
            <person name="Doucette-Stamm L."/>
            <person name="Soucaille P."/>
            <person name="Daly M.J."/>
            <person name="Bennett G.N."/>
            <person name="Koonin E.V."/>
            <person name="Smith D.R."/>
        </authorList>
    </citation>
    <scope>NUCLEOTIDE SEQUENCE [LARGE SCALE GENOMIC DNA]</scope>
    <source>
        <strain evidence="3">ATCC 824 / DSM 792 / JCM 1419 / LMG 5710 / VKM B-1787</strain>
    </source>
</reference>
<keyword evidence="1" id="KW-0802">TPR repeat</keyword>
<name>Q97CZ5_CLOAB</name>
<dbReference type="AlphaFoldDB" id="Q97CZ5"/>
<dbReference type="Gene3D" id="1.25.40.10">
    <property type="entry name" value="Tetratricopeptide repeat domain"/>
    <property type="match status" value="1"/>
</dbReference>
<dbReference type="EMBL" id="AE001437">
    <property type="protein sequence ID" value="AAK81615.1"/>
    <property type="molecule type" value="Genomic_DNA"/>
</dbReference>
<dbReference type="SMART" id="SM00028">
    <property type="entry name" value="TPR"/>
    <property type="match status" value="4"/>
</dbReference>
<dbReference type="HOGENOM" id="CLU_1018204_0_0_9"/>
<evidence type="ECO:0000313" key="2">
    <source>
        <dbReference type="EMBL" id="AAK81615.1"/>
    </source>
</evidence>
<dbReference type="InterPro" id="IPR011990">
    <property type="entry name" value="TPR-like_helical_dom_sf"/>
</dbReference>
<dbReference type="Proteomes" id="UP000000814">
    <property type="component" value="Chromosome"/>
</dbReference>
<accession>Q97CZ5</accession>
<dbReference type="InterPro" id="IPR019734">
    <property type="entry name" value="TPR_rpt"/>
</dbReference>
<gene>
    <name evidence="2" type="ordered locus">CA_C3694</name>
</gene>
<dbReference type="KEGG" id="cac:CA_C3694"/>
<organism evidence="2 3">
    <name type="scientific">Clostridium acetobutylicum (strain ATCC 824 / DSM 792 / JCM 1419 / IAM 19013 / LMG 5710 / NBRC 13948 / NRRL B-527 / VKM B-1787 / 2291 / W)</name>
    <dbReference type="NCBI Taxonomy" id="272562"/>
    <lineage>
        <taxon>Bacteria</taxon>
        <taxon>Bacillati</taxon>
        <taxon>Bacillota</taxon>
        <taxon>Clostridia</taxon>
        <taxon>Eubacteriales</taxon>
        <taxon>Clostridiaceae</taxon>
        <taxon>Clostridium</taxon>
    </lineage>
</organism>